<protein>
    <submittedName>
        <fullName evidence="1">Uncharacterized protein</fullName>
    </submittedName>
</protein>
<gene>
    <name evidence="1" type="ORF">BJ138DRAFT_1161900</name>
</gene>
<evidence type="ECO:0000313" key="1">
    <source>
        <dbReference type="EMBL" id="KAH7906753.1"/>
    </source>
</evidence>
<proteinExistence type="predicted"/>
<evidence type="ECO:0000313" key="2">
    <source>
        <dbReference type="Proteomes" id="UP000790377"/>
    </source>
</evidence>
<reference evidence="1" key="1">
    <citation type="journal article" date="2021" name="New Phytol.">
        <title>Evolutionary innovations through gain and loss of genes in the ectomycorrhizal Boletales.</title>
        <authorList>
            <person name="Wu G."/>
            <person name="Miyauchi S."/>
            <person name="Morin E."/>
            <person name="Kuo A."/>
            <person name="Drula E."/>
            <person name="Varga T."/>
            <person name="Kohler A."/>
            <person name="Feng B."/>
            <person name="Cao Y."/>
            <person name="Lipzen A."/>
            <person name="Daum C."/>
            <person name="Hundley H."/>
            <person name="Pangilinan J."/>
            <person name="Johnson J."/>
            <person name="Barry K."/>
            <person name="LaButti K."/>
            <person name="Ng V."/>
            <person name="Ahrendt S."/>
            <person name="Min B."/>
            <person name="Choi I.G."/>
            <person name="Park H."/>
            <person name="Plett J.M."/>
            <person name="Magnuson J."/>
            <person name="Spatafora J.W."/>
            <person name="Nagy L.G."/>
            <person name="Henrissat B."/>
            <person name="Grigoriev I.V."/>
            <person name="Yang Z.L."/>
            <person name="Xu J."/>
            <person name="Martin F.M."/>
        </authorList>
    </citation>
    <scope>NUCLEOTIDE SEQUENCE</scope>
    <source>
        <strain evidence="1">ATCC 28755</strain>
    </source>
</reference>
<comment type="caution">
    <text evidence="1">The sequence shown here is derived from an EMBL/GenBank/DDBJ whole genome shotgun (WGS) entry which is preliminary data.</text>
</comment>
<dbReference type="Proteomes" id="UP000790377">
    <property type="component" value="Unassembled WGS sequence"/>
</dbReference>
<keyword evidence="2" id="KW-1185">Reference proteome</keyword>
<dbReference type="EMBL" id="MU267980">
    <property type="protein sequence ID" value="KAH7906753.1"/>
    <property type="molecule type" value="Genomic_DNA"/>
</dbReference>
<name>A0ACB8A163_9AGAM</name>
<organism evidence="1 2">
    <name type="scientific">Hygrophoropsis aurantiaca</name>
    <dbReference type="NCBI Taxonomy" id="72124"/>
    <lineage>
        <taxon>Eukaryota</taxon>
        <taxon>Fungi</taxon>
        <taxon>Dikarya</taxon>
        <taxon>Basidiomycota</taxon>
        <taxon>Agaricomycotina</taxon>
        <taxon>Agaricomycetes</taxon>
        <taxon>Agaricomycetidae</taxon>
        <taxon>Boletales</taxon>
        <taxon>Coniophorineae</taxon>
        <taxon>Hygrophoropsidaceae</taxon>
        <taxon>Hygrophoropsis</taxon>
    </lineage>
</organism>
<accession>A0ACB8A163</accession>
<sequence length="220" mass="22154">MCVRNPYFLLPIHRMLRFSALVVSALLLLQVVIADPISQGDGTIPRIYKNNHAATNKASTTISGLLSVSGRYVVRSAGSGCDSGYQPCPNNPSQCAPAGDTCCSDGLGSCPSGQNCLGDDQCCPTSAQTCGGTTCCSAGGPCCSDKASCCEPGSICCNDAEGGCCPSGSSCVSGTNTCSSSGSSGGNPSGAAPKNLLPTWALTGLTTLLCVPFVQELSWA</sequence>